<dbReference type="PROSITE" id="PS51845">
    <property type="entry name" value="PDEASE_I_2"/>
    <property type="match status" value="1"/>
</dbReference>
<keyword evidence="11" id="KW-1185">Reference proteome</keyword>
<feature type="region of interest" description="Disordered" evidence="7">
    <location>
        <begin position="769"/>
        <end position="814"/>
    </location>
</feature>
<protein>
    <recommendedName>
        <fullName evidence="6">Phosphodiesterase</fullName>
        <ecNumber evidence="6">3.1.4.-</ecNumber>
    </recommendedName>
</protein>
<feature type="compositionally biased region" description="Polar residues" evidence="7">
    <location>
        <begin position="946"/>
        <end position="955"/>
    </location>
</feature>
<feature type="binding site" evidence="4">
    <location>
        <position position="743"/>
    </location>
    <ligand>
        <name>AMP</name>
        <dbReference type="ChEBI" id="CHEBI:456215"/>
    </ligand>
</feature>
<dbReference type="InterPro" id="IPR023088">
    <property type="entry name" value="PDEase"/>
</dbReference>
<feature type="binding site" evidence="5">
    <location>
        <position position="578"/>
    </location>
    <ligand>
        <name>Zn(2+)</name>
        <dbReference type="ChEBI" id="CHEBI:29105"/>
        <label>1</label>
    </ligand>
</feature>
<sequence length="970" mass="105427">MRLAIGEGARPNTTYKLGVVMSPVPVSENSDTSKAGRVPKIPLQNLNEGTVSTPIVVPAKEEAAWDNSSLESERGGLAVAAAWGLVVLLALFAAHPAGGAWPVLPVVASVVLVTVFLLHQVILLTSWKTKLSHRQEALAAIWIWLLSFLLSMFSSPGRREVLAGDDAWQLREDPGNSTAALWIVLVLFAAAVTVDLGFREFTALGQVIALQHLLISALLQAGSCCSDGAYPSFGGVFLGLPPWLVPSLQLHLLALGFSMVRLWMEQDKQVRAAVNDYLEGKEVPDVLAPGGGGAIKTRIEMITELLDGEIDFLQELLQKVANLASSNRAHVDWMRSVDFLLDLLTSCADVLKQSHVNNDDLEVPDLQDQLSGWIGAGAVGRQQTTPRNTEAAMMPPTASISGGVQQGVTLPGQLSPDGCGSSHSLHLQQSSSGQHWAPPGDSSLQRFADAAKDASSKSMEPIQSELPLKSEDNVRSHLMVGDWSFDALNVAAKHQSVLKIVGKEFLGERGLMPKEHLSAFLDTLESRYDAQNPYHSNVHAADMTNALYFMFENCGLQERTEVSETTVTCMFLAALGHDVGHPGFNNNFLINSRHEFALTYSDRSVLENFHSAELMRLLGGTVKGANLLSSLPVQEQKQERFWMTSLILSTDMSKLMQDLSSLRMKISSGSLSVADDVADQQFVMSWLFRSADIGHSAKPWDIHEAWSMRVVQEFHAQGDEEIRLGLPVSPLCDRADFKLGKSQAGFLQFVCLPTFAEIKNLEEILTPEEHEGASPTLNRVTSQNSIGVVSPSLTKTRTERVERPALAGGAGRRRSIAQLVSSKTRMELCPSPQAPQAIHQVPASPQSTPRNPLSTRNRRPSQPTHSTAEAKVSPEDVLKVPMDSKRRMSLGSSASRPRTPKMVTKGSSSSSLGSRPARVINARIYLQCKKNMATWQRMAQDEETHIQSSPQVSKGSASLAPVSSESSRGE</sequence>
<feature type="domain" description="PDEase" evidence="9">
    <location>
        <begin position="455"/>
        <end position="794"/>
    </location>
</feature>
<dbReference type="InterPro" id="IPR023174">
    <property type="entry name" value="PDEase_CS"/>
</dbReference>
<feature type="binding site" evidence="5">
    <location>
        <position position="692"/>
    </location>
    <ligand>
        <name>Zn(2+)</name>
        <dbReference type="ChEBI" id="CHEBI:29105"/>
        <label>1</label>
    </ligand>
</feature>
<evidence type="ECO:0000313" key="11">
    <source>
        <dbReference type="Proteomes" id="UP001178507"/>
    </source>
</evidence>
<feature type="binding site" evidence="5">
    <location>
        <position position="577"/>
    </location>
    <ligand>
        <name>Zn(2+)</name>
        <dbReference type="ChEBI" id="CHEBI:29105"/>
        <label>1</label>
    </ligand>
</feature>
<organism evidence="10 11">
    <name type="scientific">Effrenium voratum</name>
    <dbReference type="NCBI Taxonomy" id="2562239"/>
    <lineage>
        <taxon>Eukaryota</taxon>
        <taxon>Sar</taxon>
        <taxon>Alveolata</taxon>
        <taxon>Dinophyceae</taxon>
        <taxon>Suessiales</taxon>
        <taxon>Symbiodiniaceae</taxon>
        <taxon>Effrenium</taxon>
    </lineage>
</organism>
<feature type="binding site" evidence="5">
    <location>
        <position position="539"/>
    </location>
    <ligand>
        <name>Zn(2+)</name>
        <dbReference type="ChEBI" id="CHEBI:29105"/>
        <label>1</label>
    </ligand>
</feature>
<feature type="compositionally biased region" description="Polar residues" evidence="7">
    <location>
        <begin position="775"/>
        <end position="795"/>
    </location>
</feature>
<feature type="binding site" evidence="4">
    <location>
        <position position="578"/>
    </location>
    <ligand>
        <name>AMP</name>
        <dbReference type="ChEBI" id="CHEBI:456215"/>
    </ligand>
</feature>
<feature type="binding site" evidence="5">
    <location>
        <position position="578"/>
    </location>
    <ligand>
        <name>Zn(2+)</name>
        <dbReference type="ChEBI" id="CHEBI:29105"/>
        <label>2</label>
    </ligand>
</feature>
<feature type="transmembrane region" description="Helical" evidence="8">
    <location>
        <begin position="77"/>
        <end position="97"/>
    </location>
</feature>
<dbReference type="EMBL" id="CAUJNA010000668">
    <property type="protein sequence ID" value="CAJ1379906.1"/>
    <property type="molecule type" value="Genomic_DNA"/>
</dbReference>
<keyword evidence="8" id="KW-0472">Membrane</keyword>
<evidence type="ECO:0000256" key="7">
    <source>
        <dbReference type="SAM" id="MobiDB-lite"/>
    </source>
</evidence>
<feature type="compositionally biased region" description="Low complexity" evidence="7">
    <location>
        <begin position="420"/>
        <end position="435"/>
    </location>
</feature>
<feature type="region of interest" description="Disordered" evidence="7">
    <location>
        <begin position="413"/>
        <end position="463"/>
    </location>
</feature>
<feature type="binding site" evidence="4">
    <location>
        <position position="692"/>
    </location>
    <ligand>
        <name>AMP</name>
        <dbReference type="ChEBI" id="CHEBI:456215"/>
    </ligand>
</feature>
<dbReference type="PROSITE" id="PS00126">
    <property type="entry name" value="PDEASE_I_1"/>
    <property type="match status" value="1"/>
</dbReference>
<dbReference type="Proteomes" id="UP001178507">
    <property type="component" value="Unassembled WGS sequence"/>
</dbReference>
<feature type="transmembrane region" description="Helical" evidence="8">
    <location>
        <begin position="137"/>
        <end position="155"/>
    </location>
</feature>
<feature type="transmembrane region" description="Helical" evidence="8">
    <location>
        <begin position="103"/>
        <end position="125"/>
    </location>
</feature>
<evidence type="ECO:0000256" key="3">
    <source>
        <dbReference type="PIRSR" id="PIRSR623088-1"/>
    </source>
</evidence>
<keyword evidence="2 6" id="KW-0378">Hydrolase</keyword>
<evidence type="ECO:0000313" key="10">
    <source>
        <dbReference type="EMBL" id="CAJ1379906.1"/>
    </source>
</evidence>
<dbReference type="Gene3D" id="1.10.1300.10">
    <property type="entry name" value="3'5'-cyclic nucleotide phosphodiesterase, catalytic domain"/>
    <property type="match status" value="1"/>
</dbReference>
<dbReference type="AlphaFoldDB" id="A0AA36MTY9"/>
<evidence type="ECO:0000256" key="4">
    <source>
        <dbReference type="PIRSR" id="PIRSR623088-2"/>
    </source>
</evidence>
<feature type="compositionally biased region" description="Basic and acidic residues" evidence="7">
    <location>
        <begin position="872"/>
        <end position="886"/>
    </location>
</feature>
<evidence type="ECO:0000256" key="1">
    <source>
        <dbReference type="ARBA" id="ARBA00022723"/>
    </source>
</evidence>
<keyword evidence="8" id="KW-1133">Transmembrane helix</keyword>
<dbReference type="EC" id="3.1.4.-" evidence="6"/>
<dbReference type="InterPro" id="IPR003607">
    <property type="entry name" value="HD/PDEase_dom"/>
</dbReference>
<accession>A0AA36MTY9</accession>
<keyword evidence="8" id="KW-0812">Transmembrane</keyword>
<dbReference type="PANTHER" id="PTHR11347">
    <property type="entry name" value="CYCLIC NUCLEOTIDE PHOSPHODIESTERASE"/>
    <property type="match status" value="1"/>
</dbReference>
<dbReference type="CDD" id="cd00077">
    <property type="entry name" value="HDc"/>
    <property type="match status" value="1"/>
</dbReference>
<dbReference type="GO" id="GO:0004114">
    <property type="term" value="F:3',5'-cyclic-nucleotide phosphodiesterase activity"/>
    <property type="evidence" value="ECO:0007669"/>
    <property type="project" value="InterPro"/>
</dbReference>
<feature type="transmembrane region" description="Helical" evidence="8">
    <location>
        <begin position="175"/>
        <end position="194"/>
    </location>
</feature>
<feature type="active site" description="Proton donor" evidence="3">
    <location>
        <position position="535"/>
    </location>
</feature>
<evidence type="ECO:0000256" key="8">
    <source>
        <dbReference type="SAM" id="Phobius"/>
    </source>
</evidence>
<comment type="cofactor">
    <cofactor evidence="6">
        <name>a divalent metal cation</name>
        <dbReference type="ChEBI" id="CHEBI:60240"/>
    </cofactor>
    <text evidence="6">Binds 2 divalent metal cations per subunit. Site 1 may preferentially bind zinc ions, while site 2 has a preference for magnesium and/or manganese ions.</text>
</comment>
<dbReference type="PRINTS" id="PR00387">
    <property type="entry name" value="PDIESTERASE1"/>
</dbReference>
<gene>
    <name evidence="10" type="ORF">EVOR1521_LOCUS7998</name>
</gene>
<evidence type="ECO:0000259" key="9">
    <source>
        <dbReference type="PROSITE" id="PS51845"/>
    </source>
</evidence>
<feature type="transmembrane region" description="Helical" evidence="8">
    <location>
        <begin position="243"/>
        <end position="263"/>
    </location>
</feature>
<reference evidence="10" key="1">
    <citation type="submission" date="2023-08" db="EMBL/GenBank/DDBJ databases">
        <authorList>
            <person name="Chen Y."/>
            <person name="Shah S."/>
            <person name="Dougan E. K."/>
            <person name="Thang M."/>
            <person name="Chan C."/>
        </authorList>
    </citation>
    <scope>NUCLEOTIDE SEQUENCE</scope>
</reference>
<feature type="compositionally biased region" description="Low complexity" evidence="7">
    <location>
        <begin position="956"/>
        <end position="970"/>
    </location>
</feature>
<evidence type="ECO:0000256" key="2">
    <source>
        <dbReference type="ARBA" id="ARBA00022801"/>
    </source>
</evidence>
<feature type="binding site" evidence="4">
    <location>
        <begin position="535"/>
        <end position="539"/>
    </location>
    <ligand>
        <name>AMP</name>
        <dbReference type="ChEBI" id="CHEBI:456215"/>
    </ligand>
</feature>
<dbReference type="SUPFAM" id="SSF109604">
    <property type="entry name" value="HD-domain/PDEase-like"/>
    <property type="match status" value="1"/>
</dbReference>
<keyword evidence="1 5" id="KW-0479">Metal-binding</keyword>
<evidence type="ECO:0000256" key="5">
    <source>
        <dbReference type="PIRSR" id="PIRSR623088-3"/>
    </source>
</evidence>
<comment type="caution">
    <text evidence="10">The sequence shown here is derived from an EMBL/GenBank/DDBJ whole genome shotgun (WGS) entry which is preliminary data.</text>
</comment>
<comment type="similarity">
    <text evidence="6">Belongs to the cyclic nucleotide phosphodiesterase family.</text>
</comment>
<evidence type="ECO:0000256" key="6">
    <source>
        <dbReference type="RuleBase" id="RU363067"/>
    </source>
</evidence>
<feature type="region of interest" description="Disordered" evidence="7">
    <location>
        <begin position="834"/>
        <end position="915"/>
    </location>
</feature>
<feature type="region of interest" description="Disordered" evidence="7">
    <location>
        <begin position="939"/>
        <end position="970"/>
    </location>
</feature>
<dbReference type="InterPro" id="IPR002073">
    <property type="entry name" value="PDEase_catalytic_dom"/>
</dbReference>
<feature type="compositionally biased region" description="Polar residues" evidence="7">
    <location>
        <begin position="843"/>
        <end position="867"/>
    </location>
</feature>
<dbReference type="Pfam" id="PF00233">
    <property type="entry name" value="PDEase_I"/>
    <property type="match status" value="1"/>
</dbReference>
<dbReference type="GO" id="GO:0046872">
    <property type="term" value="F:metal ion binding"/>
    <property type="evidence" value="ECO:0007669"/>
    <property type="project" value="UniProtKB-KW"/>
</dbReference>
<name>A0AA36MTY9_9DINO</name>
<dbReference type="GO" id="GO:0007165">
    <property type="term" value="P:signal transduction"/>
    <property type="evidence" value="ECO:0007669"/>
    <property type="project" value="InterPro"/>
</dbReference>
<dbReference type="InterPro" id="IPR036971">
    <property type="entry name" value="PDEase_catalytic_dom_sf"/>
</dbReference>
<proteinExistence type="inferred from homology"/>